<dbReference type="AlphaFoldDB" id="A0A1L6R901"/>
<sequence>MIQDSEFIKNFRNRIDFLIEKNQINEENQKLLTITQNHFDIYFVQPRYTVFAVINNKSKDSFIERDFRGQLDGDLNVDDIFDDEKYIAYLIKQNLLQNINLELIIPESFNKIIAVLDPISASRDFTDHWLKREITQKTDLLSKKQFELVTFNTNLFNKSKFDFQELIETIDDEQFTYNLSQILGAYNNGWFFVAASSIGSLMEYIYYETAVNYGKSRFAIHRDNPTHIDFQDKMRELRNFTKNFPEDQQIRFGNAEVLDMERGYLTRNAVSHHDSGFANVQEVETLFTALKRAYEHYFIPSLNYKKAHVESDQ</sequence>
<dbReference type="EMBL" id="CP014332">
    <property type="protein sequence ID" value="APS40978.1"/>
    <property type="molecule type" value="Genomic_DNA"/>
</dbReference>
<evidence type="ECO:0000313" key="1">
    <source>
        <dbReference type="EMBL" id="APS40978.1"/>
    </source>
</evidence>
<dbReference type="STRING" id="1631871.FOL01_0119"/>
<proteinExistence type="predicted"/>
<reference evidence="1 2" key="1">
    <citation type="submission" date="2016-02" db="EMBL/GenBank/DDBJ databases">
        <title>Complete Genome Sequence of Weissella jogaejeotgali FOL01.</title>
        <authorList>
            <person name="Lee J.-H."/>
            <person name="Ku H.-J."/>
        </authorList>
    </citation>
    <scope>NUCLEOTIDE SEQUENCE [LARGE SCALE GENOMIC DNA]</scope>
    <source>
        <strain evidence="1 2">FOL01</strain>
    </source>
</reference>
<dbReference type="RefSeq" id="WP_075268837.1">
    <property type="nucleotide sequence ID" value="NZ_CP014332.1"/>
</dbReference>
<dbReference type="KEGG" id="wjo:FOL01_0119"/>
<dbReference type="OrthoDB" id="2290858at2"/>
<name>A0A1L6R901_9LACO</name>
<gene>
    <name evidence="1" type="ORF">FOL01_0119</name>
</gene>
<protein>
    <submittedName>
        <fullName evidence="1">Uncharacterized protein</fullName>
    </submittedName>
</protein>
<keyword evidence="2" id="KW-1185">Reference proteome</keyword>
<dbReference type="Proteomes" id="UP000185473">
    <property type="component" value="Chromosome"/>
</dbReference>
<evidence type="ECO:0000313" key="2">
    <source>
        <dbReference type="Proteomes" id="UP000185473"/>
    </source>
</evidence>
<accession>A0A1L6R901</accession>
<organism evidence="1 2">
    <name type="scientific">Weissella jogaejeotgali</name>
    <dbReference type="NCBI Taxonomy" id="1631871"/>
    <lineage>
        <taxon>Bacteria</taxon>
        <taxon>Bacillati</taxon>
        <taxon>Bacillota</taxon>
        <taxon>Bacilli</taxon>
        <taxon>Lactobacillales</taxon>
        <taxon>Lactobacillaceae</taxon>
        <taxon>Weissella</taxon>
    </lineage>
</organism>